<reference evidence="3 4" key="1">
    <citation type="submission" date="2019-06" db="EMBL/GenBank/DDBJ databases">
        <title>Persicimonas caeni gen. nov., sp. nov., a predatory bacterium isolated from solar saltern.</title>
        <authorList>
            <person name="Wang S."/>
        </authorList>
    </citation>
    <scope>NUCLEOTIDE SEQUENCE [LARGE SCALE GENOMIC DNA]</scope>
    <source>
        <strain evidence="3 4">YN101</strain>
    </source>
</reference>
<dbReference type="RefSeq" id="WP_141198785.1">
    <property type="nucleotide sequence ID" value="NZ_CP041186.1"/>
</dbReference>
<dbReference type="Proteomes" id="UP000315995">
    <property type="component" value="Chromosome"/>
</dbReference>
<dbReference type="PROSITE" id="PS51257">
    <property type="entry name" value="PROKAR_LIPOPROTEIN"/>
    <property type="match status" value="1"/>
</dbReference>
<evidence type="ECO:0000313" key="4">
    <source>
        <dbReference type="Proteomes" id="UP000315995"/>
    </source>
</evidence>
<feature type="compositionally biased region" description="Acidic residues" evidence="1">
    <location>
        <begin position="164"/>
        <end position="177"/>
    </location>
</feature>
<evidence type="ECO:0000313" key="3">
    <source>
        <dbReference type="EMBL" id="QDG52313.1"/>
    </source>
</evidence>
<feature type="compositionally biased region" description="Acidic residues" evidence="1">
    <location>
        <begin position="204"/>
        <end position="217"/>
    </location>
</feature>
<feature type="compositionally biased region" description="Acidic residues" evidence="1">
    <location>
        <begin position="46"/>
        <end position="55"/>
    </location>
</feature>
<feature type="region of interest" description="Disordered" evidence="1">
    <location>
        <begin position="151"/>
        <end position="178"/>
    </location>
</feature>
<organism evidence="3 4">
    <name type="scientific">Persicimonas caeni</name>
    <dbReference type="NCBI Taxonomy" id="2292766"/>
    <lineage>
        <taxon>Bacteria</taxon>
        <taxon>Deltaproteobacteria</taxon>
        <taxon>Bradymonadales</taxon>
        <taxon>Bradymonadaceae</taxon>
        <taxon>Persicimonas</taxon>
    </lineage>
</organism>
<evidence type="ECO:0000256" key="1">
    <source>
        <dbReference type="SAM" id="MobiDB-lite"/>
    </source>
</evidence>
<protein>
    <submittedName>
        <fullName evidence="3">Uncharacterized protein</fullName>
    </submittedName>
</protein>
<proteinExistence type="predicted"/>
<sequence>MSTIARRWIVLLAALMLAGATVGCEREAEQEGIVEEEQEGVALGDEGMEGGLGDEVEPEAAREELAEGMTGEEDLEETRDDVADELGIPTNALVFGPDVRQSILNANNDFEREAWGTVGAIEQQLTRINMQDLDETEQQAAQELQQQITSAQQNLQEMERASEQEAEQMESQMEEELGEIRKNWNEIVDKMKFEEQPAGGGPLEDQEGMMEGEEGGM</sequence>
<feature type="compositionally biased region" description="Acidic residues" evidence="1">
    <location>
        <begin position="30"/>
        <end position="39"/>
    </location>
</feature>
<feature type="region of interest" description="Disordered" evidence="1">
    <location>
        <begin position="30"/>
        <end position="55"/>
    </location>
</feature>
<keyword evidence="4" id="KW-1185">Reference proteome</keyword>
<dbReference type="EMBL" id="CP041186">
    <property type="protein sequence ID" value="QDG52313.1"/>
    <property type="molecule type" value="Genomic_DNA"/>
</dbReference>
<keyword evidence="2" id="KW-0732">Signal</keyword>
<accession>A0A4Y6PVP6</accession>
<dbReference type="AlphaFoldDB" id="A0A4Y6PVP6"/>
<gene>
    <name evidence="3" type="ORF">FIV42_16680</name>
</gene>
<name>A0A4Y6PVP6_PERCE</name>
<feature type="region of interest" description="Disordered" evidence="1">
    <location>
        <begin position="190"/>
        <end position="217"/>
    </location>
</feature>
<feature type="signal peptide" evidence="2">
    <location>
        <begin position="1"/>
        <end position="23"/>
    </location>
</feature>
<evidence type="ECO:0000256" key="2">
    <source>
        <dbReference type="SAM" id="SignalP"/>
    </source>
</evidence>
<feature type="chain" id="PRO_5030106518" evidence="2">
    <location>
        <begin position="24"/>
        <end position="217"/>
    </location>
</feature>
<accession>A0A5B8Y6H1</accession>